<dbReference type="InterPro" id="IPR051675">
    <property type="entry name" value="Endo/Exo/Phosphatase_dom_1"/>
</dbReference>
<keyword evidence="3" id="KW-0408">Iron</keyword>
<comment type="caution">
    <text evidence="5">The sequence shown here is derived from an EMBL/GenBank/DDBJ whole genome shotgun (WGS) entry which is preliminary data.</text>
</comment>
<evidence type="ECO:0000256" key="1">
    <source>
        <dbReference type="ARBA" id="ARBA00022691"/>
    </source>
</evidence>
<dbReference type="SUPFAM" id="SSF102114">
    <property type="entry name" value="Radical SAM enzymes"/>
    <property type="match status" value="1"/>
</dbReference>
<dbReference type="InterPro" id="IPR013785">
    <property type="entry name" value="Aldolase_TIM"/>
</dbReference>
<evidence type="ECO:0000313" key="6">
    <source>
        <dbReference type="Proteomes" id="UP000555828"/>
    </source>
</evidence>
<name>A0A841GTW2_9BACT</name>
<dbReference type="SFLD" id="SFLDS00029">
    <property type="entry name" value="Radical_SAM"/>
    <property type="match status" value="1"/>
</dbReference>
<evidence type="ECO:0000256" key="4">
    <source>
        <dbReference type="ARBA" id="ARBA00023014"/>
    </source>
</evidence>
<sequence>MTLEEKLSILSAAAKYDVSCSFGERKKDFVYYSVASGRYVPILKILFSNACIYDCAYCINRKSNNIKRASFTVDEVVKLTVDFYKRNYIEGLFLSSAIIKDPNYTMEQLVNVAKKLREEEKFPGYIHLKIVPGADEMLVEKAGMYADRVSINVEFLKKDAFFNLAPEKKPEAIQKPLQTSAIKYLQYIEEKKKYSHVKPYSPLGQTTQIIVGATNESDKKIIEFSSKLYKIYKLKRVYYSGYIAINKDKRLPQRSENSLREHRLYQTDFLIRFYNYSIEEIFDNCENLDLNIDPKSLWALKHPEFFPIDIFKATFDELIRIPGIGLKSAQKIIMLRKHGILNFETLKKAGISLKKAKNFITIKGKNFKDSKTYMPLFEFSQNGWDL</sequence>
<dbReference type="InterPro" id="IPR023874">
    <property type="entry name" value="DNA_rSAM_put"/>
</dbReference>
<dbReference type="PANTHER" id="PTHR21180">
    <property type="entry name" value="ENDONUCLEASE/EXONUCLEASE/PHOSPHATASE FAMILY DOMAIN-CONTAINING PROTEIN 1"/>
    <property type="match status" value="1"/>
</dbReference>
<keyword evidence="6" id="KW-1185">Reference proteome</keyword>
<keyword evidence="4" id="KW-0411">Iron-sulfur</keyword>
<dbReference type="GO" id="GO:0003824">
    <property type="term" value="F:catalytic activity"/>
    <property type="evidence" value="ECO:0007669"/>
    <property type="project" value="InterPro"/>
</dbReference>
<dbReference type="RefSeq" id="WP_184619949.1">
    <property type="nucleotide sequence ID" value="NZ_JACHEX010000006.1"/>
</dbReference>
<evidence type="ECO:0000256" key="2">
    <source>
        <dbReference type="ARBA" id="ARBA00022723"/>
    </source>
</evidence>
<proteinExistence type="predicted"/>
<gene>
    <name evidence="5" type="ORF">HNP65_001838</name>
</gene>
<dbReference type="GO" id="GO:0051536">
    <property type="term" value="F:iron-sulfur cluster binding"/>
    <property type="evidence" value="ECO:0007669"/>
    <property type="project" value="UniProtKB-KW"/>
</dbReference>
<evidence type="ECO:0000256" key="3">
    <source>
        <dbReference type="ARBA" id="ARBA00023004"/>
    </source>
</evidence>
<evidence type="ECO:0000313" key="5">
    <source>
        <dbReference type="EMBL" id="MBB6063368.1"/>
    </source>
</evidence>
<keyword evidence="2" id="KW-0479">Metal-binding</keyword>
<dbReference type="AlphaFoldDB" id="A0A841GTW2"/>
<dbReference type="NCBIfam" id="TIGR03916">
    <property type="entry name" value="rSAM_link_UDG"/>
    <property type="match status" value="1"/>
</dbReference>
<reference evidence="5 6" key="1">
    <citation type="submission" date="2020-08" db="EMBL/GenBank/DDBJ databases">
        <title>Genomic Encyclopedia of Type Strains, Phase IV (KMG-IV): sequencing the most valuable type-strain genomes for metagenomic binning, comparative biology and taxonomic classification.</title>
        <authorList>
            <person name="Goeker M."/>
        </authorList>
    </citation>
    <scope>NUCLEOTIDE SEQUENCE [LARGE SCALE GENOMIC DNA]</scope>
    <source>
        <strain evidence="5 6">DSM 13481</strain>
    </source>
</reference>
<dbReference type="Gene3D" id="3.20.20.70">
    <property type="entry name" value="Aldolase class I"/>
    <property type="match status" value="1"/>
</dbReference>
<dbReference type="InterPro" id="IPR007197">
    <property type="entry name" value="rSAM"/>
</dbReference>
<dbReference type="Proteomes" id="UP000555828">
    <property type="component" value="Unassembled WGS sequence"/>
</dbReference>
<dbReference type="SFLD" id="SFLDG01102">
    <property type="entry name" value="Uncharacterised_Radical_SAM_Su"/>
    <property type="match status" value="1"/>
</dbReference>
<protein>
    <submittedName>
        <fullName evidence="5">Putative DNA modification/repair radical SAM protein</fullName>
    </submittedName>
</protein>
<organism evidence="5 6">
    <name type="scientific">Thermosipho japonicus</name>
    <dbReference type="NCBI Taxonomy" id="90323"/>
    <lineage>
        <taxon>Bacteria</taxon>
        <taxon>Thermotogati</taxon>
        <taxon>Thermotogota</taxon>
        <taxon>Thermotogae</taxon>
        <taxon>Thermotogales</taxon>
        <taxon>Fervidobacteriaceae</taxon>
        <taxon>Thermosipho</taxon>
    </lineage>
</organism>
<dbReference type="EMBL" id="JACHEX010000006">
    <property type="protein sequence ID" value="MBB6063368.1"/>
    <property type="molecule type" value="Genomic_DNA"/>
</dbReference>
<dbReference type="InterPro" id="IPR010994">
    <property type="entry name" value="RuvA_2-like"/>
</dbReference>
<dbReference type="InterPro" id="IPR058240">
    <property type="entry name" value="rSAM_sf"/>
</dbReference>
<dbReference type="Gene3D" id="1.10.150.320">
    <property type="entry name" value="Photosystem II 12 kDa extrinsic protein"/>
    <property type="match status" value="1"/>
</dbReference>
<dbReference type="GO" id="GO:0046872">
    <property type="term" value="F:metal ion binding"/>
    <property type="evidence" value="ECO:0007669"/>
    <property type="project" value="UniProtKB-KW"/>
</dbReference>
<dbReference type="PANTHER" id="PTHR21180:SF9">
    <property type="entry name" value="TYPE II SECRETION SYSTEM PROTEIN K"/>
    <property type="match status" value="1"/>
</dbReference>
<dbReference type="CDD" id="cd01335">
    <property type="entry name" value="Radical_SAM"/>
    <property type="match status" value="1"/>
</dbReference>
<dbReference type="SUPFAM" id="SSF47781">
    <property type="entry name" value="RuvA domain 2-like"/>
    <property type="match status" value="1"/>
</dbReference>
<keyword evidence="1" id="KW-0949">S-adenosyl-L-methionine</keyword>
<accession>A0A841GTW2</accession>